<dbReference type="Pfam" id="PF00535">
    <property type="entry name" value="Glycos_transf_2"/>
    <property type="match status" value="1"/>
</dbReference>
<dbReference type="SUPFAM" id="SSF53335">
    <property type="entry name" value="S-adenosyl-L-methionine-dependent methyltransferases"/>
    <property type="match status" value="1"/>
</dbReference>
<comment type="caution">
    <text evidence="5">The sequence shown here is derived from an EMBL/GenBank/DDBJ whole genome shotgun (WGS) entry which is preliminary data.</text>
</comment>
<dbReference type="InterPro" id="IPR001173">
    <property type="entry name" value="Glyco_trans_2-like"/>
</dbReference>
<dbReference type="RefSeq" id="WP_279298064.1">
    <property type="nucleotide sequence ID" value="NZ_JAOTIF010000013.1"/>
</dbReference>
<protein>
    <submittedName>
        <fullName evidence="5">Bifunctional class I SAM-dependent methyltransferase/glycosyltransferase family 2 protein</fullName>
    </submittedName>
</protein>
<name>A0A9X2XWD1_9BACT</name>
<evidence type="ECO:0000256" key="1">
    <source>
        <dbReference type="ARBA" id="ARBA00006739"/>
    </source>
</evidence>
<dbReference type="GO" id="GO:0006488">
    <property type="term" value="P:dolichol-linked oligosaccharide biosynthetic process"/>
    <property type="evidence" value="ECO:0007669"/>
    <property type="project" value="TreeGrafter"/>
</dbReference>
<dbReference type="GO" id="GO:0004582">
    <property type="term" value="F:dolichyl-phosphate beta-D-mannosyltransferase activity"/>
    <property type="evidence" value="ECO:0007669"/>
    <property type="project" value="InterPro"/>
</dbReference>
<dbReference type="CDD" id="cd04179">
    <property type="entry name" value="DPM_DPG-synthase_like"/>
    <property type="match status" value="1"/>
</dbReference>
<proteinExistence type="inferred from homology"/>
<feature type="domain" description="Glycosyltransferase 2-like" evidence="4">
    <location>
        <begin position="263"/>
        <end position="428"/>
    </location>
</feature>
<dbReference type="Gene3D" id="3.90.550.10">
    <property type="entry name" value="Spore Coat Polysaccharide Biosynthesis Protein SpsA, Chain A"/>
    <property type="match status" value="1"/>
</dbReference>
<keyword evidence="2" id="KW-0328">Glycosyltransferase</keyword>
<dbReference type="InterPro" id="IPR029044">
    <property type="entry name" value="Nucleotide-diphossugar_trans"/>
</dbReference>
<evidence type="ECO:0000259" key="4">
    <source>
        <dbReference type="Pfam" id="PF00535"/>
    </source>
</evidence>
<evidence type="ECO:0000313" key="5">
    <source>
        <dbReference type="EMBL" id="MCU7550624.1"/>
    </source>
</evidence>
<dbReference type="GO" id="GO:0008168">
    <property type="term" value="F:methyltransferase activity"/>
    <property type="evidence" value="ECO:0007669"/>
    <property type="project" value="UniProtKB-KW"/>
</dbReference>
<keyword evidence="3" id="KW-0808">Transferase</keyword>
<gene>
    <name evidence="5" type="ORF">OCK74_16010</name>
</gene>
<dbReference type="InterPro" id="IPR029063">
    <property type="entry name" value="SAM-dependent_MTases_sf"/>
</dbReference>
<evidence type="ECO:0000256" key="2">
    <source>
        <dbReference type="ARBA" id="ARBA00022676"/>
    </source>
</evidence>
<dbReference type="GO" id="GO:0032259">
    <property type="term" value="P:methylation"/>
    <property type="evidence" value="ECO:0007669"/>
    <property type="project" value="UniProtKB-KW"/>
</dbReference>
<comment type="similarity">
    <text evidence="1">Belongs to the glycosyltransferase 2 family.</text>
</comment>
<keyword evidence="5" id="KW-0489">Methyltransferase</keyword>
<dbReference type="PANTHER" id="PTHR43398:SF1">
    <property type="entry name" value="DOLICHOL-PHOSPHATE MANNOSYLTRANSFERASE SUBUNIT 1"/>
    <property type="match status" value="1"/>
</dbReference>
<evidence type="ECO:0000256" key="3">
    <source>
        <dbReference type="ARBA" id="ARBA00022679"/>
    </source>
</evidence>
<evidence type="ECO:0000313" key="6">
    <source>
        <dbReference type="Proteomes" id="UP001155483"/>
    </source>
</evidence>
<dbReference type="GO" id="GO:0035269">
    <property type="term" value="P:protein O-linked glycosylation via mannose"/>
    <property type="evidence" value="ECO:0007669"/>
    <property type="project" value="TreeGrafter"/>
</dbReference>
<reference evidence="5" key="1">
    <citation type="submission" date="2022-09" db="EMBL/GenBank/DDBJ databases">
        <authorList>
            <person name="Yuan C."/>
            <person name="Ke Z."/>
        </authorList>
    </citation>
    <scope>NUCLEOTIDE SEQUENCE</scope>
    <source>
        <strain evidence="5">LB-8</strain>
    </source>
</reference>
<accession>A0A9X2XWD1</accession>
<reference evidence="5" key="2">
    <citation type="submission" date="2023-04" db="EMBL/GenBank/DDBJ databases">
        <title>Paracnuella aquatica gen. nov., sp. nov., a member of the family Chitinophagaceae isolated from a hot spring.</title>
        <authorList>
            <person name="Wang C."/>
        </authorList>
    </citation>
    <scope>NUCLEOTIDE SEQUENCE</scope>
    <source>
        <strain evidence="5">LB-8</strain>
    </source>
</reference>
<dbReference type="GO" id="GO:0006506">
    <property type="term" value="P:GPI anchor biosynthetic process"/>
    <property type="evidence" value="ECO:0007669"/>
    <property type="project" value="TreeGrafter"/>
</dbReference>
<dbReference type="AlphaFoldDB" id="A0A9X2XWD1"/>
<organism evidence="5 6">
    <name type="scientific">Paraflavisolibacter caeni</name>
    <dbReference type="NCBI Taxonomy" id="2982496"/>
    <lineage>
        <taxon>Bacteria</taxon>
        <taxon>Pseudomonadati</taxon>
        <taxon>Bacteroidota</taxon>
        <taxon>Chitinophagia</taxon>
        <taxon>Chitinophagales</taxon>
        <taxon>Chitinophagaceae</taxon>
        <taxon>Paraflavisolibacter</taxon>
    </lineage>
</organism>
<dbReference type="EMBL" id="JAOTIF010000013">
    <property type="protein sequence ID" value="MCU7550624.1"/>
    <property type="molecule type" value="Genomic_DNA"/>
</dbReference>
<keyword evidence="6" id="KW-1185">Reference proteome</keyword>
<dbReference type="SUPFAM" id="SSF53448">
    <property type="entry name" value="Nucleotide-diphospho-sugar transferases"/>
    <property type="match status" value="1"/>
</dbReference>
<dbReference type="Proteomes" id="UP001155483">
    <property type="component" value="Unassembled WGS sequence"/>
</dbReference>
<dbReference type="Pfam" id="PF13489">
    <property type="entry name" value="Methyltransf_23"/>
    <property type="match status" value="1"/>
</dbReference>
<dbReference type="InterPro" id="IPR039528">
    <property type="entry name" value="DPM1-like"/>
</dbReference>
<dbReference type="PANTHER" id="PTHR43398">
    <property type="entry name" value="DOLICHOL-PHOSPHATE MANNOSYLTRANSFERASE SUBUNIT 1"/>
    <property type="match status" value="1"/>
</dbReference>
<dbReference type="CDD" id="cd02440">
    <property type="entry name" value="AdoMet_MTases"/>
    <property type="match status" value="1"/>
</dbReference>
<dbReference type="Gene3D" id="3.40.50.150">
    <property type="entry name" value="Vaccinia Virus protein VP39"/>
    <property type="match status" value="1"/>
</dbReference>
<dbReference type="GO" id="GO:0016020">
    <property type="term" value="C:membrane"/>
    <property type="evidence" value="ECO:0007669"/>
    <property type="project" value="GOC"/>
</dbReference>
<sequence>MSAKKEKLAGIDVLLRREQYRDKYWQKRDPIVKDRLLWRAQSFRHLVHLLPGQSILELGCGKGQFTEQLYKVCRGENSITAATFQKEITGLDTQYPSVEFLNLSSFPGFLKGRSFDYIIAMDILDKSNCSWILQNMYDLLAPGGQIILYESNPWNVMLQANRFVNKLFGSPDQRQLVNRSKLYELFSQLGFIKVFAVFNDFVYAPLTPKGVWLLRNLSILLENVPFIRTLAGSILIHAQKPPKNLPLPQVSLCYHEQLKGKVSIVVPCHNEEMNVEPLVTSLVRIYGEYIHEIILVDDNSLDKTREVIAMLYERYDMIKPVFRTPPNGVGRAIVDGYKVATGQYILSMDCDFQHLLPEIRDLFDAAAKGYDVVVGSRFSRHSVLLNYPFQKIIANRAFHLLARILFFRGFRDLTNNLKLMRREVIEKLELTQPGFAINAETGFLPLLMGFKVKEVPISWINRTPDMGISSFKLLKVGGGYWEVLFRLWLQLISFKKNYYPNVTFRKSYAPKS</sequence>